<comment type="caution">
    <text evidence="6">The sequence shown here is derived from an EMBL/GenBank/DDBJ whole genome shotgun (WGS) entry which is preliminary data.</text>
</comment>
<keyword evidence="7" id="KW-1185">Reference proteome</keyword>
<evidence type="ECO:0000313" key="7">
    <source>
        <dbReference type="Proteomes" id="UP000242246"/>
    </source>
</evidence>
<gene>
    <name evidence="6" type="ORF">RU87_GL000168</name>
</gene>
<organism evidence="6 7">
    <name type="scientific">Pseudolactococcus plantarum</name>
    <dbReference type="NCBI Taxonomy" id="1365"/>
    <lineage>
        <taxon>Bacteria</taxon>
        <taxon>Bacillati</taxon>
        <taxon>Bacillota</taxon>
        <taxon>Bacilli</taxon>
        <taxon>Lactobacillales</taxon>
        <taxon>Streptococcaceae</taxon>
        <taxon>Pseudolactococcus</taxon>
    </lineage>
</organism>
<evidence type="ECO:0000259" key="5">
    <source>
        <dbReference type="PROSITE" id="PS00662"/>
    </source>
</evidence>
<dbReference type="GO" id="GO:0005524">
    <property type="term" value="F:ATP binding"/>
    <property type="evidence" value="ECO:0007669"/>
    <property type="project" value="UniProtKB-KW"/>
</dbReference>
<dbReference type="InterPro" id="IPR001482">
    <property type="entry name" value="T2SS/T4SS_dom"/>
</dbReference>
<dbReference type="InterPro" id="IPR027417">
    <property type="entry name" value="P-loop_NTPase"/>
</dbReference>
<dbReference type="Pfam" id="PF00437">
    <property type="entry name" value="T2SSE"/>
    <property type="match status" value="1"/>
</dbReference>
<feature type="domain" description="Bacterial type II secretion system protein E" evidence="5">
    <location>
        <begin position="197"/>
        <end position="211"/>
    </location>
</feature>
<dbReference type="SUPFAM" id="SSF52540">
    <property type="entry name" value="P-loop containing nucleoside triphosphate hydrolases"/>
    <property type="match status" value="1"/>
</dbReference>
<accession>A0A2A5S4E4</accession>
<proteinExistence type="inferred from homology"/>
<feature type="region of interest" description="Disordered" evidence="4">
    <location>
        <begin position="303"/>
        <end position="324"/>
    </location>
</feature>
<reference evidence="6 7" key="1">
    <citation type="submission" date="2014-12" db="EMBL/GenBank/DDBJ databases">
        <title>Draft genome sequences of 10 type strains of Lactococcus.</title>
        <authorList>
            <person name="Sun Z."/>
            <person name="Zhong Z."/>
            <person name="Liu W."/>
            <person name="Zhang W."/>
            <person name="Zhang H."/>
        </authorList>
    </citation>
    <scope>NUCLEOTIDE SEQUENCE [LARGE SCALE GENOMIC DNA]</scope>
    <source>
        <strain evidence="6 7">DSM 20686</strain>
    </source>
</reference>
<evidence type="ECO:0000313" key="6">
    <source>
        <dbReference type="EMBL" id="PCS08345.1"/>
    </source>
</evidence>
<comment type="similarity">
    <text evidence="1">Belongs to the GSP E family.</text>
</comment>
<dbReference type="PANTHER" id="PTHR30258:SF2">
    <property type="entry name" value="COMG OPERON PROTEIN 1"/>
    <property type="match status" value="1"/>
</dbReference>
<dbReference type="EMBL" id="JXJX01000001">
    <property type="protein sequence ID" value="PCS08345.1"/>
    <property type="molecule type" value="Genomic_DNA"/>
</dbReference>
<dbReference type="InterPro" id="IPR047667">
    <property type="entry name" value="ATPase_ComGA"/>
</dbReference>
<dbReference type="Gene3D" id="3.40.50.300">
    <property type="entry name" value="P-loop containing nucleotide triphosphate hydrolases"/>
    <property type="match status" value="1"/>
</dbReference>
<dbReference type="NCBIfam" id="NF041000">
    <property type="entry name" value="ATPase_ComGA"/>
    <property type="match status" value="1"/>
</dbReference>
<keyword evidence="3" id="KW-0067">ATP-binding</keyword>
<sequence length="324" mass="36008">MVQKIAIKLLLNALDFGASDIYILPTEGTFSISLRHSASRKHYAVFSESIGQSLISHFKFIAGMNVGEKRRTQLGSCSYVIAAQTLRIRLSTVGDFQNRESLVLRLLPKSDAPLLFWDETDLTDVLSLVDRRGLYLFSGPVGSGKTTLMNHIAKEKFFERQVITIEDPVELVSPEFLQLQLNEAIGNTYDHLIKLSLRHMPDLVIVGEIRDQETARAVIRASLTGYTVFSTVHARSISGVYARLIELGIDSSELTNALSAIVYQRLIGGKGILTYADKNFLNHTTQTWHNKIEGLVKSGDISSDMASSEKNTHQTTSQTDDFDA</sequence>
<dbReference type="AlphaFoldDB" id="A0A2A5S4E4"/>
<evidence type="ECO:0000256" key="4">
    <source>
        <dbReference type="SAM" id="MobiDB-lite"/>
    </source>
</evidence>
<dbReference type="STRING" id="1348632.GCA_001591745_00054"/>
<name>A0A2A5S4E4_9LACT</name>
<dbReference type="OrthoDB" id="9808272at2"/>
<dbReference type="PROSITE" id="PS00662">
    <property type="entry name" value="T2SP_E"/>
    <property type="match status" value="1"/>
</dbReference>
<evidence type="ECO:0000256" key="2">
    <source>
        <dbReference type="ARBA" id="ARBA00022741"/>
    </source>
</evidence>
<dbReference type="GO" id="GO:0005886">
    <property type="term" value="C:plasma membrane"/>
    <property type="evidence" value="ECO:0007669"/>
    <property type="project" value="TreeGrafter"/>
</dbReference>
<dbReference type="PANTHER" id="PTHR30258">
    <property type="entry name" value="TYPE II SECRETION SYSTEM PROTEIN GSPE-RELATED"/>
    <property type="match status" value="1"/>
</dbReference>
<dbReference type="RefSeq" id="WP_068159583.1">
    <property type="nucleotide sequence ID" value="NZ_JXJX01000001.1"/>
</dbReference>
<dbReference type="CDD" id="cd01129">
    <property type="entry name" value="PulE-GspE-like"/>
    <property type="match status" value="1"/>
</dbReference>
<evidence type="ECO:0000256" key="3">
    <source>
        <dbReference type="ARBA" id="ARBA00022840"/>
    </source>
</evidence>
<dbReference type="Gene3D" id="3.30.450.90">
    <property type="match status" value="1"/>
</dbReference>
<protein>
    <submittedName>
        <fullName evidence="6">Competence protein CglA</fullName>
    </submittedName>
</protein>
<evidence type="ECO:0000256" key="1">
    <source>
        <dbReference type="ARBA" id="ARBA00006611"/>
    </source>
</evidence>
<dbReference type="GO" id="GO:0016887">
    <property type="term" value="F:ATP hydrolysis activity"/>
    <property type="evidence" value="ECO:0007669"/>
    <property type="project" value="TreeGrafter"/>
</dbReference>
<keyword evidence="2" id="KW-0547">Nucleotide-binding</keyword>
<dbReference type="Proteomes" id="UP000242246">
    <property type="component" value="Unassembled WGS sequence"/>
</dbReference>